<dbReference type="AlphaFoldDB" id="A0A1T4LMW3"/>
<dbReference type="Proteomes" id="UP000189933">
    <property type="component" value="Unassembled WGS sequence"/>
</dbReference>
<feature type="transmembrane region" description="Helical" evidence="1">
    <location>
        <begin position="37"/>
        <end position="55"/>
    </location>
</feature>
<dbReference type="RefSeq" id="WP_078664378.1">
    <property type="nucleotide sequence ID" value="NZ_FUXM01000002.1"/>
</dbReference>
<keyword evidence="1" id="KW-0812">Transmembrane</keyword>
<feature type="transmembrane region" description="Helical" evidence="1">
    <location>
        <begin position="278"/>
        <end position="299"/>
    </location>
</feature>
<feature type="transmembrane region" description="Helical" evidence="1">
    <location>
        <begin position="7"/>
        <end position="25"/>
    </location>
</feature>
<dbReference type="EMBL" id="FUXM01000002">
    <property type="protein sequence ID" value="SJZ55966.1"/>
    <property type="molecule type" value="Genomic_DNA"/>
</dbReference>
<sequence>MLRVLSSIRLANLIILVYCIFLIIAMLKPEKKLLDSIWFFILGILFFFNLTACTLKQLVNYRKNKIGLALFHIGLVLVLLGNGINFFWGKEGILQLGIGQTRIVDKSNLLNYREGKFASPWEGDLEITLQDIKVEMDQGKPKVKYGNLLVVNRKNNAIAQIPFDYVNSFQSNGLYFWPLERGYAPVLELTDELIHWSLQTKKLNNQEVYEGNLKTGDLDLKGQLKEQKLILIYQQGKETKEKVLSQGQTVFINGQQIKWLETSYWLAFSVKYQPGNSIIWPGTLLLIIGSAYHYLPLLWKKG</sequence>
<accession>A0A1T4LMW3</accession>
<evidence type="ECO:0000313" key="3">
    <source>
        <dbReference type="Proteomes" id="UP000189933"/>
    </source>
</evidence>
<organism evidence="2 3">
    <name type="scientific">Carboxydocella sporoproducens DSM 16521</name>
    <dbReference type="NCBI Taxonomy" id="1121270"/>
    <lineage>
        <taxon>Bacteria</taxon>
        <taxon>Bacillati</taxon>
        <taxon>Bacillota</taxon>
        <taxon>Clostridia</taxon>
        <taxon>Eubacteriales</taxon>
        <taxon>Clostridiales Family XVI. Incertae Sedis</taxon>
        <taxon>Carboxydocella</taxon>
    </lineage>
</organism>
<protein>
    <recommendedName>
        <fullName evidence="4">ResB-like family protein</fullName>
    </recommendedName>
</protein>
<proteinExistence type="predicted"/>
<evidence type="ECO:0000256" key="1">
    <source>
        <dbReference type="SAM" id="Phobius"/>
    </source>
</evidence>
<keyword evidence="3" id="KW-1185">Reference proteome</keyword>
<reference evidence="3" key="1">
    <citation type="submission" date="2017-02" db="EMBL/GenBank/DDBJ databases">
        <authorList>
            <person name="Varghese N."/>
            <person name="Submissions S."/>
        </authorList>
    </citation>
    <scope>NUCLEOTIDE SEQUENCE [LARGE SCALE GENOMIC DNA]</scope>
    <source>
        <strain evidence="3">DSM 16521</strain>
    </source>
</reference>
<gene>
    <name evidence="2" type="ORF">SAMN02745885_00218</name>
</gene>
<evidence type="ECO:0000313" key="2">
    <source>
        <dbReference type="EMBL" id="SJZ55966.1"/>
    </source>
</evidence>
<evidence type="ECO:0008006" key="4">
    <source>
        <dbReference type="Google" id="ProtNLM"/>
    </source>
</evidence>
<feature type="transmembrane region" description="Helical" evidence="1">
    <location>
        <begin position="67"/>
        <end position="88"/>
    </location>
</feature>
<keyword evidence="1" id="KW-1133">Transmembrane helix</keyword>
<keyword evidence="1" id="KW-0472">Membrane</keyword>
<name>A0A1T4LMW3_9FIRM</name>